<keyword evidence="5" id="KW-1185">Reference proteome</keyword>
<keyword evidence="1 2" id="KW-0238">DNA-binding</keyword>
<dbReference type="PANTHER" id="PTHR30055">
    <property type="entry name" value="HTH-TYPE TRANSCRIPTIONAL REGULATOR RUTR"/>
    <property type="match status" value="1"/>
</dbReference>
<dbReference type="Pfam" id="PF22604">
    <property type="entry name" value="TetR_HI_0893_C"/>
    <property type="match status" value="1"/>
</dbReference>
<name>A0A927BH67_9BACT</name>
<dbReference type="InterPro" id="IPR009057">
    <property type="entry name" value="Homeodomain-like_sf"/>
</dbReference>
<dbReference type="PROSITE" id="PS50977">
    <property type="entry name" value="HTH_TETR_2"/>
    <property type="match status" value="1"/>
</dbReference>
<dbReference type="InterPro" id="IPR050109">
    <property type="entry name" value="HTH-type_TetR-like_transc_reg"/>
</dbReference>
<proteinExistence type="predicted"/>
<protein>
    <submittedName>
        <fullName evidence="4">TetR/AcrR family transcriptional regulator</fullName>
    </submittedName>
</protein>
<dbReference type="EMBL" id="JACXAD010000025">
    <property type="protein sequence ID" value="MBD2769937.1"/>
    <property type="molecule type" value="Genomic_DNA"/>
</dbReference>
<feature type="domain" description="HTH tetR-type" evidence="3">
    <location>
        <begin position="7"/>
        <end position="67"/>
    </location>
</feature>
<dbReference type="Pfam" id="PF00440">
    <property type="entry name" value="TetR_N"/>
    <property type="match status" value="1"/>
</dbReference>
<dbReference type="SUPFAM" id="SSF46689">
    <property type="entry name" value="Homeodomain-like"/>
    <property type="match status" value="1"/>
</dbReference>
<dbReference type="InterPro" id="IPR054422">
    <property type="entry name" value="TetR-like_HI_0893_C"/>
</dbReference>
<dbReference type="PANTHER" id="PTHR30055:SF207">
    <property type="entry name" value="HTH-TYPE TRANSCRIPTIONAL REPRESSOR FATR"/>
    <property type="match status" value="1"/>
</dbReference>
<sequence length="197" mass="22592">MAKEKIIDKGAAIRQAALTMIVDEGLHGLSMQRLAAKAGVSPGTIYLYFENRLDMLHQLYLEVRQRSDQAMLDGFSATMDFAAGLRVLWHNTFRYFVAHPIEFRFTEQFINSPLVAAVLDQEDPNARQQRRDFYARAIQNEQIADLPVEVYWAIAFAPLYQFIRFALEGSLHLPGDFQQLESKLEITLTRVIKALQK</sequence>
<reference evidence="4" key="1">
    <citation type="submission" date="2020-09" db="EMBL/GenBank/DDBJ databases">
        <authorList>
            <person name="Kim M.K."/>
        </authorList>
    </citation>
    <scope>NUCLEOTIDE SEQUENCE</scope>
    <source>
        <strain evidence="4">BT664</strain>
    </source>
</reference>
<dbReference type="PRINTS" id="PR00455">
    <property type="entry name" value="HTHTETR"/>
</dbReference>
<dbReference type="RefSeq" id="WP_191006745.1">
    <property type="nucleotide sequence ID" value="NZ_JACXAD010000025.1"/>
</dbReference>
<dbReference type="GO" id="GO:0003700">
    <property type="term" value="F:DNA-binding transcription factor activity"/>
    <property type="evidence" value="ECO:0007669"/>
    <property type="project" value="TreeGrafter"/>
</dbReference>
<evidence type="ECO:0000256" key="2">
    <source>
        <dbReference type="PROSITE-ProRule" id="PRU00335"/>
    </source>
</evidence>
<feature type="DNA-binding region" description="H-T-H motif" evidence="2">
    <location>
        <begin position="30"/>
        <end position="49"/>
    </location>
</feature>
<accession>A0A927BH67</accession>
<dbReference type="InterPro" id="IPR001647">
    <property type="entry name" value="HTH_TetR"/>
</dbReference>
<organism evidence="4 5">
    <name type="scientific">Hymenobacter montanus</name>
    <dbReference type="NCBI Taxonomy" id="2771359"/>
    <lineage>
        <taxon>Bacteria</taxon>
        <taxon>Pseudomonadati</taxon>
        <taxon>Bacteroidota</taxon>
        <taxon>Cytophagia</taxon>
        <taxon>Cytophagales</taxon>
        <taxon>Hymenobacteraceae</taxon>
        <taxon>Hymenobacter</taxon>
    </lineage>
</organism>
<dbReference type="Proteomes" id="UP000612233">
    <property type="component" value="Unassembled WGS sequence"/>
</dbReference>
<dbReference type="AlphaFoldDB" id="A0A927BH67"/>
<gene>
    <name evidence="4" type="ORF">IC235_18770</name>
</gene>
<dbReference type="GO" id="GO:0000976">
    <property type="term" value="F:transcription cis-regulatory region binding"/>
    <property type="evidence" value="ECO:0007669"/>
    <property type="project" value="TreeGrafter"/>
</dbReference>
<evidence type="ECO:0000256" key="1">
    <source>
        <dbReference type="ARBA" id="ARBA00023125"/>
    </source>
</evidence>
<comment type="caution">
    <text evidence="4">The sequence shown here is derived from an EMBL/GenBank/DDBJ whole genome shotgun (WGS) entry which is preliminary data.</text>
</comment>
<evidence type="ECO:0000313" key="4">
    <source>
        <dbReference type="EMBL" id="MBD2769937.1"/>
    </source>
</evidence>
<evidence type="ECO:0000313" key="5">
    <source>
        <dbReference type="Proteomes" id="UP000612233"/>
    </source>
</evidence>
<dbReference type="Gene3D" id="1.10.357.10">
    <property type="entry name" value="Tetracycline Repressor, domain 2"/>
    <property type="match status" value="1"/>
</dbReference>
<evidence type="ECO:0000259" key="3">
    <source>
        <dbReference type="PROSITE" id="PS50977"/>
    </source>
</evidence>